<dbReference type="Gene3D" id="1.20.5.430">
    <property type="match status" value="1"/>
</dbReference>
<feature type="compositionally biased region" description="Basic residues" evidence="8">
    <location>
        <begin position="583"/>
        <end position="596"/>
    </location>
</feature>
<evidence type="ECO:0000313" key="11">
    <source>
        <dbReference type="Proteomes" id="UP000645966"/>
    </source>
</evidence>
<reference evidence="10" key="1">
    <citation type="submission" date="2020-12" db="EMBL/GenBank/DDBJ databases">
        <title>Genome public.</title>
        <authorList>
            <person name="Sun Q."/>
        </authorList>
    </citation>
    <scope>NUCLEOTIDE SEQUENCE</scope>
    <source>
        <strain evidence="10">CCM 8863</strain>
    </source>
</reference>
<dbReference type="EMBL" id="JAEIOS010000009">
    <property type="protein sequence ID" value="MBI8988525.1"/>
    <property type="molecule type" value="Genomic_DNA"/>
</dbReference>
<comment type="subcellular location">
    <subcellularLocation>
        <location evidence="1">Cell membrane</location>
        <topology evidence="1">Multi-pass membrane protein</topology>
    </subcellularLocation>
</comment>
<feature type="region of interest" description="Disordered" evidence="8">
    <location>
        <begin position="1"/>
        <end position="31"/>
    </location>
</feature>
<protein>
    <submittedName>
        <fullName evidence="10">BCCT family transporter</fullName>
    </submittedName>
</protein>
<dbReference type="InterPro" id="IPR000060">
    <property type="entry name" value="BCCT_transptr"/>
</dbReference>
<feature type="region of interest" description="Disordered" evidence="8">
    <location>
        <begin position="578"/>
        <end position="610"/>
    </location>
</feature>
<accession>A0A934HZJ6</accession>
<dbReference type="PANTHER" id="PTHR30047:SF7">
    <property type="entry name" value="HIGH-AFFINITY CHOLINE TRANSPORT PROTEIN"/>
    <property type="match status" value="1"/>
</dbReference>
<feature type="transmembrane region" description="Helical" evidence="9">
    <location>
        <begin position="106"/>
        <end position="126"/>
    </location>
</feature>
<feature type="transmembrane region" description="Helical" evidence="9">
    <location>
        <begin position="240"/>
        <end position="266"/>
    </location>
</feature>
<evidence type="ECO:0000256" key="8">
    <source>
        <dbReference type="SAM" id="MobiDB-lite"/>
    </source>
</evidence>
<comment type="similarity">
    <text evidence="2">Belongs to the BCCT transporter (TC 2.A.15) family.</text>
</comment>
<evidence type="ECO:0000256" key="5">
    <source>
        <dbReference type="ARBA" id="ARBA00022692"/>
    </source>
</evidence>
<dbReference type="PANTHER" id="PTHR30047">
    <property type="entry name" value="HIGH-AFFINITY CHOLINE TRANSPORT PROTEIN-RELATED"/>
    <property type="match status" value="1"/>
</dbReference>
<dbReference type="Proteomes" id="UP000645966">
    <property type="component" value="Unassembled WGS sequence"/>
</dbReference>
<feature type="transmembrane region" description="Helical" evidence="9">
    <location>
        <begin position="405"/>
        <end position="430"/>
    </location>
</feature>
<dbReference type="PROSITE" id="PS01303">
    <property type="entry name" value="BCCT"/>
    <property type="match status" value="1"/>
</dbReference>
<dbReference type="InterPro" id="IPR018093">
    <property type="entry name" value="BCCT_CS"/>
</dbReference>
<keyword evidence="5 9" id="KW-0812">Transmembrane</keyword>
<organism evidence="10 11">
    <name type="scientific">Corynebacterium meridianum</name>
    <dbReference type="NCBI Taxonomy" id="2765363"/>
    <lineage>
        <taxon>Bacteria</taxon>
        <taxon>Bacillati</taxon>
        <taxon>Actinomycetota</taxon>
        <taxon>Actinomycetes</taxon>
        <taxon>Mycobacteriales</taxon>
        <taxon>Corynebacteriaceae</taxon>
        <taxon>Corynebacterium</taxon>
    </lineage>
</organism>
<evidence type="ECO:0000256" key="3">
    <source>
        <dbReference type="ARBA" id="ARBA00022448"/>
    </source>
</evidence>
<dbReference type="NCBIfam" id="TIGR00842">
    <property type="entry name" value="bcct"/>
    <property type="match status" value="1"/>
</dbReference>
<evidence type="ECO:0000256" key="9">
    <source>
        <dbReference type="SAM" id="Phobius"/>
    </source>
</evidence>
<dbReference type="GO" id="GO:0022857">
    <property type="term" value="F:transmembrane transporter activity"/>
    <property type="evidence" value="ECO:0007669"/>
    <property type="project" value="InterPro"/>
</dbReference>
<feature type="transmembrane region" description="Helical" evidence="9">
    <location>
        <begin position="450"/>
        <end position="476"/>
    </location>
</feature>
<evidence type="ECO:0000256" key="4">
    <source>
        <dbReference type="ARBA" id="ARBA00022475"/>
    </source>
</evidence>
<gene>
    <name evidence="10" type="ORF">JDV75_01920</name>
</gene>
<feature type="transmembrane region" description="Helical" evidence="9">
    <location>
        <begin position="201"/>
        <end position="219"/>
    </location>
</feature>
<evidence type="ECO:0000256" key="6">
    <source>
        <dbReference type="ARBA" id="ARBA00022989"/>
    </source>
</evidence>
<keyword evidence="6 9" id="KW-1133">Transmembrane helix</keyword>
<comment type="caution">
    <text evidence="10">The sequence shown here is derived from an EMBL/GenBank/DDBJ whole genome shotgun (WGS) entry which is preliminary data.</text>
</comment>
<keyword evidence="3" id="KW-0813">Transport</keyword>
<evidence type="ECO:0000256" key="1">
    <source>
        <dbReference type="ARBA" id="ARBA00004651"/>
    </source>
</evidence>
<feature type="transmembrane region" description="Helical" evidence="9">
    <location>
        <begin position="286"/>
        <end position="305"/>
    </location>
</feature>
<feature type="transmembrane region" description="Helical" evidence="9">
    <location>
        <begin position="528"/>
        <end position="548"/>
    </location>
</feature>
<feature type="transmembrane region" description="Helical" evidence="9">
    <location>
        <begin position="497"/>
        <end position="516"/>
    </location>
</feature>
<evidence type="ECO:0000256" key="2">
    <source>
        <dbReference type="ARBA" id="ARBA00005658"/>
    </source>
</evidence>
<keyword evidence="4" id="KW-1003">Cell membrane</keyword>
<evidence type="ECO:0000256" key="7">
    <source>
        <dbReference type="ARBA" id="ARBA00023136"/>
    </source>
</evidence>
<dbReference type="Pfam" id="PF02028">
    <property type="entry name" value="BCCT"/>
    <property type="match status" value="1"/>
</dbReference>
<keyword evidence="11" id="KW-1185">Reference proteome</keyword>
<name>A0A934HZJ6_9CORY</name>
<feature type="transmembrane region" description="Helical" evidence="9">
    <location>
        <begin position="317"/>
        <end position="340"/>
    </location>
</feature>
<dbReference type="GO" id="GO:0005886">
    <property type="term" value="C:plasma membrane"/>
    <property type="evidence" value="ECO:0007669"/>
    <property type="project" value="UniProtKB-SubCell"/>
</dbReference>
<feature type="transmembrane region" description="Helical" evidence="9">
    <location>
        <begin position="146"/>
        <end position="164"/>
    </location>
</feature>
<dbReference type="AlphaFoldDB" id="A0A934HZJ6"/>
<keyword evidence="7 9" id="KW-0472">Membrane</keyword>
<sequence length="610" mass="65762">MTNSDPNEQDAHHTHQRGPKDGLTEPEPRSATQTLASMLESPDHLQHIDDTDDIVSEADAEFHRLCWPVIIPAMAIVIAVVVWGLVSPLTFSDFASDTLAVVVNNFGWAFALFGTVFVAFIVILAATKFGHIKLGRDNEAPEFSTVSWIAMMFAAGMGIGLMFYGTSEPLGHYRAGVPGHEEQEVGTAFATTLFHWTLHPWAVYAIVGLGIAYSTFRVGRKQLLSSAFTPLIGVKGAEGVLGKIIDILAIIATVFGTAASLGIGAVQISAGLDKTGLIPDASDNTILMIVLVLTLAFVISAMSGVGKGIQYISNVNMILAGLLAVFVFILGPTVHILNMIPTAAGNYLLEFFEMAARTADSANGTAGDWLAGWTIFYWAWWISWSPFVGMFLARISRGRTIREFVIGVIAVPTAVSVVWFCIFGGTAIHLEQIDESIYGDGDAKRQLFDLLYTLPGGSIAAFLAMLLLATFFITSADSASTVMGSMSQNGRLEANRFVTAGWGIGTAAIGLTLLMSGGEDVLSNLQNVTIIVASPFLLVIFLLMFAIVKDLRNDQLYLDHKAQREFAMNLAREARIHAEHQKREAKKAAKAAKSPKVKASSRSAKKETGR</sequence>
<feature type="compositionally biased region" description="Basic and acidic residues" evidence="8">
    <location>
        <begin position="9"/>
        <end position="28"/>
    </location>
</feature>
<proteinExistence type="inferred from homology"/>
<feature type="transmembrane region" description="Helical" evidence="9">
    <location>
        <begin position="65"/>
        <end position="86"/>
    </location>
</feature>
<dbReference type="RefSeq" id="WP_198737559.1">
    <property type="nucleotide sequence ID" value="NZ_JAEIOS010000009.1"/>
</dbReference>
<evidence type="ECO:0000313" key="10">
    <source>
        <dbReference type="EMBL" id="MBI8988525.1"/>
    </source>
</evidence>
<feature type="transmembrane region" description="Helical" evidence="9">
    <location>
        <begin position="375"/>
        <end position="393"/>
    </location>
</feature>